<feature type="domain" description="Pili assembly chaperone C-terminal" evidence="8">
    <location>
        <begin position="186"/>
        <end position="249"/>
    </location>
</feature>
<dbReference type="InterPro" id="IPR016147">
    <property type="entry name" value="Pili_assmbl_chaperone_N"/>
</dbReference>
<dbReference type="Pfam" id="PF02753">
    <property type="entry name" value="PapD_C"/>
    <property type="match status" value="1"/>
</dbReference>
<dbReference type="PATRIC" id="fig|762376.5.peg.6048"/>
<keyword evidence="4" id="KW-0574">Periplasm</keyword>
<dbReference type="RefSeq" id="WP_013396626.1">
    <property type="nucleotide sequence ID" value="NC_014640.1"/>
</dbReference>
<evidence type="ECO:0000256" key="2">
    <source>
        <dbReference type="ARBA" id="ARBA00007399"/>
    </source>
</evidence>
<evidence type="ECO:0000256" key="4">
    <source>
        <dbReference type="ARBA" id="ARBA00022764"/>
    </source>
</evidence>
<dbReference type="HOGENOM" id="CLU_070768_2_0_4"/>
<evidence type="ECO:0000259" key="7">
    <source>
        <dbReference type="Pfam" id="PF00345"/>
    </source>
</evidence>
<evidence type="ECO:0000313" key="9">
    <source>
        <dbReference type="EMBL" id="ADP19329.1"/>
    </source>
</evidence>
<dbReference type="PANTHER" id="PTHR30251">
    <property type="entry name" value="PILUS ASSEMBLY CHAPERONE"/>
    <property type="match status" value="1"/>
</dbReference>
<protein>
    <submittedName>
        <fullName evidence="9">Gram-negative pili assembly chaperone, N-terminal domain protein 2</fullName>
    </submittedName>
</protein>
<dbReference type="STRING" id="762376.AXYL_06035"/>
<feature type="chain" id="PRO_5003171268" evidence="6">
    <location>
        <begin position="29"/>
        <end position="259"/>
    </location>
</feature>
<dbReference type="GO" id="GO:0030288">
    <property type="term" value="C:outer membrane-bounded periplasmic space"/>
    <property type="evidence" value="ECO:0007669"/>
    <property type="project" value="InterPro"/>
</dbReference>
<evidence type="ECO:0000259" key="8">
    <source>
        <dbReference type="Pfam" id="PF02753"/>
    </source>
</evidence>
<sequence>MMRLRSCRAILRVCAPCLAAGLLTTAMAAWAHAGLSVIGTRFIYPAQARSLTIRTGNSGDAPILVQAWLDQEQAQTRTDPSKLSAPFVLTPPVYRLDGGERRALELRYTGGSLPQDRESVFWINFLEIPSLPPSRYNRLQLSVRLRMKVLFRPPGLQGKPREAPAHVTWKYGRTGDAAAPWQLEARNPTPFHVSLARLEIPAAAGMRRLEGLTLPPYATSRFTLPAGHQPEAGSTTLHYEAADDAGALVRGVATLAPAD</sequence>
<proteinExistence type="inferred from homology"/>
<feature type="signal peptide" evidence="6">
    <location>
        <begin position="1"/>
        <end position="28"/>
    </location>
</feature>
<dbReference type="eggNOG" id="COG3121">
    <property type="taxonomic scope" value="Bacteria"/>
</dbReference>
<dbReference type="InterPro" id="IPR008962">
    <property type="entry name" value="PapD-like_sf"/>
</dbReference>
<dbReference type="Proteomes" id="UP000006876">
    <property type="component" value="Chromosome"/>
</dbReference>
<evidence type="ECO:0000256" key="3">
    <source>
        <dbReference type="ARBA" id="ARBA00022729"/>
    </source>
</evidence>
<keyword evidence="3 6" id="KW-0732">Signal</keyword>
<dbReference type="AlphaFoldDB" id="E3HLJ4"/>
<keyword evidence="5" id="KW-0143">Chaperone</keyword>
<evidence type="ECO:0000256" key="5">
    <source>
        <dbReference type="ARBA" id="ARBA00023186"/>
    </source>
</evidence>
<dbReference type="Pfam" id="PF00345">
    <property type="entry name" value="PapD_N"/>
    <property type="match status" value="1"/>
</dbReference>
<evidence type="ECO:0000256" key="1">
    <source>
        <dbReference type="ARBA" id="ARBA00004418"/>
    </source>
</evidence>
<evidence type="ECO:0000313" key="10">
    <source>
        <dbReference type="Proteomes" id="UP000006876"/>
    </source>
</evidence>
<dbReference type="EMBL" id="CP002287">
    <property type="protein sequence ID" value="ADP19329.1"/>
    <property type="molecule type" value="Genomic_DNA"/>
</dbReference>
<dbReference type="InterPro" id="IPR016148">
    <property type="entry name" value="Pili_assmbl_chaperone_C"/>
</dbReference>
<dbReference type="SUPFAM" id="SSF49584">
    <property type="entry name" value="Periplasmic chaperone C-domain"/>
    <property type="match status" value="1"/>
</dbReference>
<dbReference type="InterPro" id="IPR036316">
    <property type="entry name" value="Pili_assmbl_chap_C_dom_sf"/>
</dbReference>
<organism evidence="9 10">
    <name type="scientific">Achromobacter xylosoxidans (strain A8)</name>
    <dbReference type="NCBI Taxonomy" id="762376"/>
    <lineage>
        <taxon>Bacteria</taxon>
        <taxon>Pseudomonadati</taxon>
        <taxon>Pseudomonadota</taxon>
        <taxon>Betaproteobacteria</taxon>
        <taxon>Burkholderiales</taxon>
        <taxon>Alcaligenaceae</taxon>
        <taxon>Achromobacter</taxon>
    </lineage>
</organism>
<accession>E3HLJ4</accession>
<dbReference type="InterPro" id="IPR050643">
    <property type="entry name" value="Periplasmic_pilus_chap"/>
</dbReference>
<name>E3HLJ4_ACHXA</name>
<dbReference type="GO" id="GO:0071555">
    <property type="term" value="P:cell wall organization"/>
    <property type="evidence" value="ECO:0007669"/>
    <property type="project" value="InterPro"/>
</dbReference>
<gene>
    <name evidence="9" type="ordered locus">AXYL_06035</name>
</gene>
<dbReference type="SUPFAM" id="SSF49354">
    <property type="entry name" value="PapD-like"/>
    <property type="match status" value="1"/>
</dbReference>
<dbReference type="PANTHER" id="PTHR30251:SF2">
    <property type="entry name" value="FIMBRIAL CHAPERONE YADV-RELATED"/>
    <property type="match status" value="1"/>
</dbReference>
<evidence type="ECO:0000256" key="6">
    <source>
        <dbReference type="SAM" id="SignalP"/>
    </source>
</evidence>
<dbReference type="Gene3D" id="2.60.40.10">
    <property type="entry name" value="Immunoglobulins"/>
    <property type="match status" value="2"/>
</dbReference>
<dbReference type="InterPro" id="IPR013783">
    <property type="entry name" value="Ig-like_fold"/>
</dbReference>
<comment type="subcellular location">
    <subcellularLocation>
        <location evidence="1">Periplasm</location>
    </subcellularLocation>
</comment>
<dbReference type="KEGG" id="axy:AXYL_06035"/>
<feature type="domain" description="Pili assembly chaperone N-terminal" evidence="7">
    <location>
        <begin position="35"/>
        <end position="156"/>
    </location>
</feature>
<reference evidence="9 10" key="1">
    <citation type="journal article" date="2011" name="J. Bacteriol.">
        <title>Complete genome sequence of the haloaromatic acid-degrading bacterium Achromobacter xylosoxidans A8.</title>
        <authorList>
            <person name="Strnad H."/>
            <person name="Ridl J."/>
            <person name="Paces J."/>
            <person name="Kolar M."/>
            <person name="Vlcek C."/>
            <person name="Paces V."/>
        </authorList>
    </citation>
    <scope>NUCLEOTIDE SEQUENCE [LARGE SCALE GENOMIC DNA]</scope>
    <source>
        <strain evidence="9 10">A8</strain>
    </source>
</reference>
<dbReference type="InterPro" id="IPR001829">
    <property type="entry name" value="Pili_assmbl_chaperone_bac"/>
</dbReference>
<dbReference type="PRINTS" id="PR00969">
    <property type="entry name" value="CHAPERONPILI"/>
</dbReference>
<comment type="similarity">
    <text evidence="2">Belongs to the periplasmic pilus chaperone family.</text>
</comment>